<evidence type="ECO:0000313" key="1">
    <source>
        <dbReference type="EMBL" id="AFJ91378.1"/>
    </source>
</evidence>
<dbReference type="EMBL" id="JQ665880">
    <property type="protein sequence ID" value="AFJ91378.1"/>
    <property type="molecule type" value="Genomic_DNA"/>
</dbReference>
<organism evidence="1">
    <name type="scientific">Rhizobium meliloti</name>
    <name type="common">Ensifer meliloti</name>
    <name type="synonym">Sinorhizobium meliloti</name>
    <dbReference type="NCBI Taxonomy" id="382"/>
    <lineage>
        <taxon>Bacteria</taxon>
        <taxon>Pseudomonadati</taxon>
        <taxon>Pseudomonadota</taxon>
        <taxon>Alphaproteobacteria</taxon>
        <taxon>Hyphomicrobiales</taxon>
        <taxon>Rhizobiaceae</taxon>
        <taxon>Sinorhizobium/Ensifer group</taxon>
        <taxon>Sinorhizobium</taxon>
    </lineage>
</organism>
<accession>I2E1L0</accession>
<dbReference type="AlphaFoldDB" id="I2E1L0"/>
<reference evidence="1" key="1">
    <citation type="journal article" date="2012" name="Mol. Plant Microbe Interact.">
        <title>Rhizobial plasmids that cause impaired symbiotic nitrogen fixation and enhanced host invasion.</title>
        <authorList>
            <person name="Crook M.B."/>
            <person name="Lindsay D.P."/>
            <person name="Biggs M.B."/>
            <person name="Bentley J.S."/>
            <person name="Price J.C."/>
            <person name="Clement S.C."/>
            <person name="Clement M.J."/>
            <person name="Long S.R."/>
            <person name="Griffitts J.S."/>
        </authorList>
    </citation>
    <scope>NUCLEOTIDE SEQUENCE</scope>
    <source>
        <strain evidence="1">C017</strain>
        <plasmid evidence="1">pHRC017</plasmid>
    </source>
</reference>
<gene>
    <name evidence="1" type="ORF">pHRC017_0233</name>
</gene>
<proteinExistence type="predicted"/>
<protein>
    <submittedName>
        <fullName evidence="1">Uncharacterized protein</fullName>
    </submittedName>
</protein>
<geneLocation type="plasmid" evidence="1">
    <name>pHRC017</name>
</geneLocation>
<keyword evidence="1" id="KW-0614">Plasmid</keyword>
<name>I2E1L0_RHIML</name>
<sequence>MQPADISVGRKAVYEKGKTYRQVLPGTVRNSVREAALVID</sequence>